<organism evidence="1 2">
    <name type="scientific">Penicillium malachiteum</name>
    <dbReference type="NCBI Taxonomy" id="1324776"/>
    <lineage>
        <taxon>Eukaryota</taxon>
        <taxon>Fungi</taxon>
        <taxon>Dikarya</taxon>
        <taxon>Ascomycota</taxon>
        <taxon>Pezizomycotina</taxon>
        <taxon>Eurotiomycetes</taxon>
        <taxon>Eurotiomycetidae</taxon>
        <taxon>Eurotiales</taxon>
        <taxon>Aspergillaceae</taxon>
        <taxon>Penicillium</taxon>
    </lineage>
</organism>
<evidence type="ECO:0000313" key="1">
    <source>
        <dbReference type="EMBL" id="KAJ5719500.1"/>
    </source>
</evidence>
<keyword evidence="2" id="KW-1185">Reference proteome</keyword>
<dbReference type="EMBL" id="JAQJAN010000010">
    <property type="protein sequence ID" value="KAJ5719500.1"/>
    <property type="molecule type" value="Genomic_DNA"/>
</dbReference>
<protein>
    <submittedName>
        <fullName evidence="1">Uncharacterized protein</fullName>
    </submittedName>
</protein>
<proteinExistence type="predicted"/>
<evidence type="ECO:0000313" key="2">
    <source>
        <dbReference type="Proteomes" id="UP001215712"/>
    </source>
</evidence>
<accession>A0AAD6MUI1</accession>
<dbReference type="AlphaFoldDB" id="A0AAD6MUI1"/>
<reference evidence="1" key="2">
    <citation type="submission" date="2023-01" db="EMBL/GenBank/DDBJ databases">
        <authorList>
            <person name="Petersen C."/>
        </authorList>
    </citation>
    <scope>NUCLEOTIDE SEQUENCE</scope>
    <source>
        <strain evidence="1">IBT 17514</strain>
    </source>
</reference>
<reference evidence="1" key="1">
    <citation type="journal article" date="2023" name="IMA Fungus">
        <title>Comparative genomic study of the Penicillium genus elucidates a diverse pangenome and 15 lateral gene transfer events.</title>
        <authorList>
            <person name="Petersen C."/>
            <person name="Sorensen T."/>
            <person name="Nielsen M.R."/>
            <person name="Sondergaard T.E."/>
            <person name="Sorensen J.L."/>
            <person name="Fitzpatrick D.A."/>
            <person name="Frisvad J.C."/>
            <person name="Nielsen K.L."/>
        </authorList>
    </citation>
    <scope>NUCLEOTIDE SEQUENCE</scope>
    <source>
        <strain evidence="1">IBT 17514</strain>
    </source>
</reference>
<gene>
    <name evidence="1" type="ORF">N7493_007078</name>
</gene>
<sequence>MACSDAAFTAETVDEWIDHVTDLLYPDSQLAISEAFTRIFDSEYSRCSLRLSRLSVFVIIEGIQSVIADFHETSGLVFGAISEEQIIKAMLNIHRNIEPSSFLAPPLDPSNIPALIRWHSVFIELTAPSISIYRALCNRYELPQVIGGIHAKSRNQDLDLDEWVMKPDTLRAFLHAITIIRLLENLPLSQVHTMHIPTAVFASAMVIAPICILDRNTIEVPVEYSWVNVWDSRHASAINLVELRDKMLVYIESQYCDTTMVSLLEMMNSLQVILKTVASQWGVSAQMRDIIARLAAIAHENQSSQTSRVQPY</sequence>
<name>A0AAD6MUI1_9EURO</name>
<dbReference type="Proteomes" id="UP001215712">
    <property type="component" value="Unassembled WGS sequence"/>
</dbReference>
<comment type="caution">
    <text evidence="1">The sequence shown here is derived from an EMBL/GenBank/DDBJ whole genome shotgun (WGS) entry which is preliminary data.</text>
</comment>